<reference evidence="2" key="1">
    <citation type="journal article" date="2020" name="Fungal Divers.">
        <title>Resolving the Mortierellaceae phylogeny through synthesis of multi-gene phylogenetics and phylogenomics.</title>
        <authorList>
            <person name="Vandepol N."/>
            <person name="Liber J."/>
            <person name="Desiro A."/>
            <person name="Na H."/>
            <person name="Kennedy M."/>
            <person name="Barry K."/>
            <person name="Grigoriev I.V."/>
            <person name="Miller A.N."/>
            <person name="O'Donnell K."/>
            <person name="Stajich J.E."/>
            <person name="Bonito G."/>
        </authorList>
    </citation>
    <scope>NUCLEOTIDE SEQUENCE</scope>
    <source>
        <strain evidence="2">NRRL 6426</strain>
    </source>
</reference>
<dbReference type="EMBL" id="JAAAUQ010001711">
    <property type="protein sequence ID" value="KAF9135375.1"/>
    <property type="molecule type" value="Genomic_DNA"/>
</dbReference>
<dbReference type="PANTHER" id="PTHR15600">
    <property type="entry name" value="SACSIN"/>
    <property type="match status" value="1"/>
</dbReference>
<accession>A0A9P5RNQ9</accession>
<keyword evidence="3" id="KW-1185">Reference proteome</keyword>
<sequence>MLQQPTWKGFRSHGIREPLTTRIAGILRAYPDSTQIARELLQNSDDAGSTVQWYLLDHRDHVKHARRSSRSDPESDAPKDAMLRLFHEDLEEYMGPALLSGSDSIFEEKDFLSLKNLASSEKRADETKIGQMGIGFNSIYHLTDSPSFISGDQFMVIEPHERIFNGERSEFSEGAVRGSFLEANQGLREFPDQLKAFSVLEDIDFSKPYDGTIFRFPLRTPDQAKASSLTKYARTPEEVLEMLMELKDEALKALLFLKHVQKIVIYERKEDQDKPTKLFEIEIVNATEVAARRSQLIDNFKRHVRSSASIDECEVLECSTRPTYRMTHGDGRTTEETWQVTTRIGNLSKSRASMLEDSNGDVNIADHKLIPWVGIAAPSDPGVKMDASGLFCFLPVGDIQLPFPVHVNGHFAVEQSRRDIWTNTDKKIKTQSSAGIESLWNVHLFSKQLPEAYALFLENIGLDHGANYDLWPTYCGDGIGRDAVWKDMLKNTLCAALTRDRPVFFCGPKPDGHMSIEPYSKVYIAGRDIDTFPLLKKALQAVVNLAENIPDAVLAEIPGIAETFELAPRILTSALVLPILHDTKKQWMLTADAATRVEMVKYCLQDDKSVNLVGLPLLPLAGGTWVEFSRKQARGRFRVSVEVFRTLSVSNDSLVDLDVKGYPFDDIEMGCRSGPKNGSKFKMYWSTLRLSLVAERIKTVYHQSFYQEGAVPGGRVFQTTKQFPSDKWLMDFWSMAHSFSSGVDQKELLSGLEGIHLIPISRGSLAPLSKDRTVLYLHPGSNKDVQVSQRALEVLDSRFDCQVLREMPKNSLTALHGYLVDVSVGPRVLSLLSKVDPGCYQQLTPTDCDHLRRYLTACLSPRASLDFQQRQVLRYLPIFESYQGNLLIPLDTPSSSMQWSVAQGYCHSSQPWMPSSVNLLAEDQPMKHHIRYLIEIPFLTKAEYLRLLVSKLKERPEGEWDPILSELFLGYYEHKKKVNVAPLLRRMSFVHVKPFSTLDEKATPTRIKPGFVTDSALSMFFMDREAVFPSGIYAQSAFRGPLEELGMRHVFNAAFVEER</sequence>
<dbReference type="PANTHER" id="PTHR15600:SF42">
    <property type="entry name" value="SACSIN"/>
    <property type="match status" value="1"/>
</dbReference>
<comment type="caution">
    <text evidence="2">The sequence shown here is derived from an EMBL/GenBank/DDBJ whole genome shotgun (WGS) entry which is preliminary data.</text>
</comment>
<dbReference type="Proteomes" id="UP000748756">
    <property type="component" value="Unassembled WGS sequence"/>
</dbReference>
<feature type="domain" description="Sacsin/Nov" evidence="1">
    <location>
        <begin position="16"/>
        <end position="278"/>
    </location>
</feature>
<proteinExistence type="predicted"/>
<name>A0A9P5RNQ9_9FUNG</name>
<organism evidence="2 3">
    <name type="scientific">Linnemannia schmuckeri</name>
    <dbReference type="NCBI Taxonomy" id="64567"/>
    <lineage>
        <taxon>Eukaryota</taxon>
        <taxon>Fungi</taxon>
        <taxon>Fungi incertae sedis</taxon>
        <taxon>Mucoromycota</taxon>
        <taxon>Mortierellomycotina</taxon>
        <taxon>Mortierellomycetes</taxon>
        <taxon>Mortierellales</taxon>
        <taxon>Mortierellaceae</taxon>
        <taxon>Linnemannia</taxon>
    </lineage>
</organism>
<dbReference type="OrthoDB" id="1262810at2759"/>
<dbReference type="Pfam" id="PF25794">
    <property type="entry name" value="SACS"/>
    <property type="match status" value="1"/>
</dbReference>
<dbReference type="AlphaFoldDB" id="A0A9P5RNQ9"/>
<evidence type="ECO:0000259" key="1">
    <source>
        <dbReference type="Pfam" id="PF25794"/>
    </source>
</evidence>
<dbReference type="Gene3D" id="3.30.565.10">
    <property type="entry name" value="Histidine kinase-like ATPase, C-terminal domain"/>
    <property type="match status" value="1"/>
</dbReference>
<feature type="non-terminal residue" evidence="2">
    <location>
        <position position="1059"/>
    </location>
</feature>
<gene>
    <name evidence="2" type="ORF">BG015_003292</name>
</gene>
<dbReference type="InterPro" id="IPR052972">
    <property type="entry name" value="Sacsin_chaperone_reg"/>
</dbReference>
<evidence type="ECO:0000313" key="3">
    <source>
        <dbReference type="Proteomes" id="UP000748756"/>
    </source>
</evidence>
<dbReference type="SUPFAM" id="SSF55874">
    <property type="entry name" value="ATPase domain of HSP90 chaperone/DNA topoisomerase II/histidine kinase"/>
    <property type="match status" value="1"/>
</dbReference>
<dbReference type="InterPro" id="IPR058210">
    <property type="entry name" value="SACS/Nov_dom"/>
</dbReference>
<dbReference type="GO" id="GO:0030544">
    <property type="term" value="F:Hsp70 protein binding"/>
    <property type="evidence" value="ECO:0007669"/>
    <property type="project" value="TreeGrafter"/>
</dbReference>
<dbReference type="InterPro" id="IPR036890">
    <property type="entry name" value="HATPase_C_sf"/>
</dbReference>
<evidence type="ECO:0000313" key="2">
    <source>
        <dbReference type="EMBL" id="KAF9135375.1"/>
    </source>
</evidence>
<protein>
    <recommendedName>
        <fullName evidence="1">Sacsin/Nov domain-containing protein</fullName>
    </recommendedName>
</protein>